<keyword evidence="1" id="KW-0472">Membrane</keyword>
<sequence>LQVITPAEVTEGESAILTCNTTCSLTDPTFIWYKNSRDLTTDTIKSNEVHLQPVSSEDAGSYSCAVRGYEHLPSPARTLRVRLYITPSGEIVRGTSLTFTCSSDANPPVEIYTWFKVNESSAVGSGQSYRALQSGQYYCQAQNKHGSDRSAAVSVTLNVSGGSVIAYVTVGVGLFGLAALLSGLFWLSRLKRQKNKADEGDHQMVGRISADNIYTALDPAIQTSDNAYQIYEKSLCVLDISGKKK</sequence>
<dbReference type="OrthoDB" id="9448246at2759"/>
<dbReference type="SMART" id="SM00409">
    <property type="entry name" value="IG"/>
    <property type="match status" value="2"/>
</dbReference>
<evidence type="ECO:0000256" key="1">
    <source>
        <dbReference type="SAM" id="Phobius"/>
    </source>
</evidence>
<dbReference type="PANTHER" id="PTHR46013:SF4">
    <property type="entry name" value="B-CELL RECEPTOR CD22-RELATED"/>
    <property type="match status" value="1"/>
</dbReference>
<organism evidence="3 4">
    <name type="scientific">Clarias magur</name>
    <name type="common">Asian catfish</name>
    <name type="synonym">Macropteronotus magur</name>
    <dbReference type="NCBI Taxonomy" id="1594786"/>
    <lineage>
        <taxon>Eukaryota</taxon>
        <taxon>Metazoa</taxon>
        <taxon>Chordata</taxon>
        <taxon>Craniata</taxon>
        <taxon>Vertebrata</taxon>
        <taxon>Euteleostomi</taxon>
        <taxon>Actinopterygii</taxon>
        <taxon>Neopterygii</taxon>
        <taxon>Teleostei</taxon>
        <taxon>Ostariophysi</taxon>
        <taxon>Siluriformes</taxon>
        <taxon>Clariidae</taxon>
        <taxon>Clarias</taxon>
    </lineage>
</organism>
<dbReference type="InterPro" id="IPR036179">
    <property type="entry name" value="Ig-like_dom_sf"/>
</dbReference>
<gene>
    <name evidence="3" type="ORF">DAT39_011893</name>
</gene>
<comment type="caution">
    <text evidence="3">The sequence shown here is derived from an EMBL/GenBank/DDBJ whole genome shotgun (WGS) entry which is preliminary data.</text>
</comment>
<keyword evidence="1" id="KW-0812">Transmembrane</keyword>
<name>A0A8J4U474_CLAMG</name>
<keyword evidence="3" id="KW-0675">Receptor</keyword>
<reference evidence="3" key="1">
    <citation type="submission" date="2020-07" db="EMBL/GenBank/DDBJ databases">
        <title>Clarias magur genome sequencing, assembly and annotation.</title>
        <authorList>
            <person name="Kushwaha B."/>
            <person name="Kumar R."/>
            <person name="Das P."/>
            <person name="Joshi C.G."/>
            <person name="Kumar D."/>
            <person name="Nagpure N.S."/>
            <person name="Pandey M."/>
            <person name="Agarwal S."/>
            <person name="Srivastava S."/>
            <person name="Singh M."/>
            <person name="Sahoo L."/>
            <person name="Jayasankar P."/>
            <person name="Meher P.K."/>
            <person name="Koringa P.G."/>
            <person name="Iquebal M.A."/>
            <person name="Das S.P."/>
            <person name="Bit A."/>
            <person name="Patnaik S."/>
            <person name="Patel N."/>
            <person name="Shah T.M."/>
            <person name="Hinsu A."/>
            <person name="Jena J.K."/>
        </authorList>
    </citation>
    <scope>NUCLEOTIDE SEQUENCE</scope>
    <source>
        <strain evidence="3">CIFAMagur01</strain>
        <tissue evidence="3">Testis</tissue>
    </source>
</reference>
<dbReference type="InterPro" id="IPR003598">
    <property type="entry name" value="Ig_sub2"/>
</dbReference>
<dbReference type="InterPro" id="IPR007110">
    <property type="entry name" value="Ig-like_dom"/>
</dbReference>
<feature type="non-terminal residue" evidence="3">
    <location>
        <position position="1"/>
    </location>
</feature>
<dbReference type="Pfam" id="PF13927">
    <property type="entry name" value="Ig_3"/>
    <property type="match status" value="1"/>
</dbReference>
<feature type="domain" description="Ig-like" evidence="2">
    <location>
        <begin position="94"/>
        <end position="156"/>
    </location>
</feature>
<evidence type="ECO:0000313" key="4">
    <source>
        <dbReference type="Proteomes" id="UP000727407"/>
    </source>
</evidence>
<feature type="non-terminal residue" evidence="3">
    <location>
        <position position="245"/>
    </location>
</feature>
<dbReference type="InterPro" id="IPR013783">
    <property type="entry name" value="Ig-like_fold"/>
</dbReference>
<feature type="transmembrane region" description="Helical" evidence="1">
    <location>
        <begin position="164"/>
        <end position="187"/>
    </location>
</feature>
<dbReference type="Pfam" id="PF13895">
    <property type="entry name" value="Ig_2"/>
    <property type="match status" value="1"/>
</dbReference>
<dbReference type="Gene3D" id="2.60.40.10">
    <property type="entry name" value="Immunoglobulins"/>
    <property type="match status" value="2"/>
</dbReference>
<evidence type="ECO:0000313" key="3">
    <source>
        <dbReference type="EMBL" id="KAF5898371.1"/>
    </source>
</evidence>
<dbReference type="SMART" id="SM00408">
    <property type="entry name" value="IGc2"/>
    <property type="match status" value="2"/>
</dbReference>
<protein>
    <submittedName>
        <fullName evidence="3">B-cell receptor CD22-like</fullName>
    </submittedName>
</protein>
<dbReference type="Proteomes" id="UP000727407">
    <property type="component" value="Unassembled WGS sequence"/>
</dbReference>
<dbReference type="InterPro" id="IPR003599">
    <property type="entry name" value="Ig_sub"/>
</dbReference>
<keyword evidence="1" id="KW-1133">Transmembrane helix</keyword>
<accession>A0A8J4U474</accession>
<feature type="domain" description="Ig-like" evidence="2">
    <location>
        <begin position="1"/>
        <end position="80"/>
    </location>
</feature>
<keyword evidence="4" id="KW-1185">Reference proteome</keyword>
<dbReference type="EMBL" id="QNUK01000202">
    <property type="protein sequence ID" value="KAF5898371.1"/>
    <property type="molecule type" value="Genomic_DNA"/>
</dbReference>
<proteinExistence type="predicted"/>
<dbReference type="PANTHER" id="PTHR46013">
    <property type="entry name" value="VASCULAR CELL ADHESION MOLECULE 1"/>
    <property type="match status" value="1"/>
</dbReference>
<evidence type="ECO:0000259" key="2">
    <source>
        <dbReference type="PROSITE" id="PS50835"/>
    </source>
</evidence>
<dbReference type="SUPFAM" id="SSF48726">
    <property type="entry name" value="Immunoglobulin"/>
    <property type="match status" value="2"/>
</dbReference>
<dbReference type="PROSITE" id="PS50835">
    <property type="entry name" value="IG_LIKE"/>
    <property type="match status" value="2"/>
</dbReference>
<dbReference type="AlphaFoldDB" id="A0A8J4U474"/>